<feature type="transmembrane region" description="Helical" evidence="5">
    <location>
        <begin position="103"/>
        <end position="134"/>
    </location>
</feature>
<name>A0A1I4EX45_9HYPH</name>
<evidence type="ECO:0000256" key="4">
    <source>
        <dbReference type="ARBA" id="ARBA00023136"/>
    </source>
</evidence>
<dbReference type="OrthoDB" id="9811969at2"/>
<dbReference type="Pfam" id="PF04191">
    <property type="entry name" value="PEMT"/>
    <property type="match status" value="1"/>
</dbReference>
<feature type="transmembrane region" description="Helical" evidence="5">
    <location>
        <begin position="52"/>
        <end position="73"/>
    </location>
</feature>
<comment type="subcellular location">
    <subcellularLocation>
        <location evidence="1">Endomembrane system</location>
        <topology evidence="1">Multi-pass membrane protein</topology>
    </subcellularLocation>
</comment>
<dbReference type="GO" id="GO:0008168">
    <property type="term" value="F:methyltransferase activity"/>
    <property type="evidence" value="ECO:0007669"/>
    <property type="project" value="UniProtKB-KW"/>
</dbReference>
<keyword evidence="6" id="KW-0808">Transferase</keyword>
<evidence type="ECO:0000256" key="5">
    <source>
        <dbReference type="SAM" id="Phobius"/>
    </source>
</evidence>
<keyword evidence="6" id="KW-0489">Methyltransferase</keyword>
<keyword evidence="4 5" id="KW-0472">Membrane</keyword>
<dbReference type="Gene3D" id="1.20.120.1630">
    <property type="match status" value="1"/>
</dbReference>
<feature type="transmembrane region" description="Helical" evidence="5">
    <location>
        <begin position="216"/>
        <end position="235"/>
    </location>
</feature>
<gene>
    <name evidence="6" type="ORF">SAMN04488498_13212</name>
</gene>
<dbReference type="PANTHER" id="PTHR12714">
    <property type="entry name" value="PROTEIN-S ISOPRENYLCYSTEINE O-METHYLTRANSFERASE"/>
    <property type="match status" value="1"/>
</dbReference>
<evidence type="ECO:0000313" key="7">
    <source>
        <dbReference type="Proteomes" id="UP000323300"/>
    </source>
</evidence>
<accession>A0A1I4EX45</accession>
<dbReference type="PANTHER" id="PTHR12714:SF9">
    <property type="entry name" value="PROTEIN-S-ISOPRENYLCYSTEINE O-METHYLTRANSFERASE"/>
    <property type="match status" value="1"/>
</dbReference>
<keyword evidence="7" id="KW-1185">Reference proteome</keyword>
<evidence type="ECO:0000313" key="6">
    <source>
        <dbReference type="EMBL" id="SFL10244.1"/>
    </source>
</evidence>
<dbReference type="AlphaFoldDB" id="A0A1I4EX45"/>
<dbReference type="EMBL" id="FOSL01000032">
    <property type="protein sequence ID" value="SFL10244.1"/>
    <property type="molecule type" value="Genomic_DNA"/>
</dbReference>
<reference evidence="6 7" key="1">
    <citation type="submission" date="2016-10" db="EMBL/GenBank/DDBJ databases">
        <authorList>
            <person name="Varghese N."/>
            <person name="Submissions S."/>
        </authorList>
    </citation>
    <scope>NUCLEOTIDE SEQUENCE [LARGE SCALE GENOMIC DNA]</scope>
    <source>
        <strain evidence="6 7">DSM 21822</strain>
    </source>
</reference>
<dbReference type="GO" id="GO:0012505">
    <property type="term" value="C:endomembrane system"/>
    <property type="evidence" value="ECO:0007669"/>
    <property type="project" value="UniProtKB-SubCell"/>
</dbReference>
<organism evidence="6 7">
    <name type="scientific">Neomesorhizobium albiziae</name>
    <dbReference type="NCBI Taxonomy" id="335020"/>
    <lineage>
        <taxon>Bacteria</taxon>
        <taxon>Pseudomonadati</taxon>
        <taxon>Pseudomonadota</taxon>
        <taxon>Alphaproteobacteria</taxon>
        <taxon>Hyphomicrobiales</taxon>
        <taxon>Phyllobacteriaceae</taxon>
        <taxon>Neomesorhizobium</taxon>
    </lineage>
</organism>
<dbReference type="InterPro" id="IPR007318">
    <property type="entry name" value="Phopholipid_MeTrfase"/>
</dbReference>
<keyword evidence="3 5" id="KW-1133">Transmembrane helix</keyword>
<evidence type="ECO:0000256" key="3">
    <source>
        <dbReference type="ARBA" id="ARBA00022989"/>
    </source>
</evidence>
<dbReference type="Proteomes" id="UP000323300">
    <property type="component" value="Unassembled WGS sequence"/>
</dbReference>
<dbReference type="GO" id="GO:0032259">
    <property type="term" value="P:methylation"/>
    <property type="evidence" value="ECO:0007669"/>
    <property type="project" value="UniProtKB-KW"/>
</dbReference>
<evidence type="ECO:0000256" key="1">
    <source>
        <dbReference type="ARBA" id="ARBA00004127"/>
    </source>
</evidence>
<proteinExistence type="predicted"/>
<keyword evidence="2 5" id="KW-0812">Transmembrane</keyword>
<feature type="transmembrane region" description="Helical" evidence="5">
    <location>
        <begin position="12"/>
        <end position="32"/>
    </location>
</feature>
<sequence length="247" mass="27966">MITDSLERQGSWLFRWRSYVLLGFVPIILLTISQPEPVETYFGHSADEFYEAFCIAIAFAGLGIRALTAGFVPGGTSGRNTRRQIAESLNTTGMYSLTRNPLYLGNAVTIMGVTMFTQSLSLSLVMFLFLIVYLERIIAAEERFLTEKFGETYLAWAKEVPAFFPRLSGWKRPELPFSFRTVLKREHSSMLSILASLFVLDQGREYLTEAQPGFDGAWIGFLAAGFLVYAVLVWMKKRTRLLHVDGR</sequence>
<evidence type="ECO:0000256" key="2">
    <source>
        <dbReference type="ARBA" id="ARBA00022692"/>
    </source>
</evidence>
<protein>
    <submittedName>
        <fullName evidence="6">Protein-S-isoprenylcysteine O-methyltransferase Ste14</fullName>
    </submittedName>
</protein>